<dbReference type="AlphaFoldDB" id="A0A0G1B633"/>
<sequence>MAQTKLEPRMHALVWKEGKIFVAKCVEVEVASQGNSQSEALANLREALELYFEDDRLRLPSLSNLELFPLKIGYA</sequence>
<comment type="caution">
    <text evidence="1">The sequence shown here is derived from an EMBL/GenBank/DDBJ whole genome shotgun (WGS) entry which is preliminary data.</text>
</comment>
<gene>
    <name evidence="1" type="ORF">UU93_C0003G0011</name>
</gene>
<evidence type="ECO:0008006" key="3">
    <source>
        <dbReference type="Google" id="ProtNLM"/>
    </source>
</evidence>
<dbReference type="SUPFAM" id="SSF143100">
    <property type="entry name" value="TTHA1013/TTHA0281-like"/>
    <property type="match status" value="1"/>
</dbReference>
<organism evidence="1 2">
    <name type="scientific">Candidatus Amesbacteria bacterium GW2011_GWA2_42_12</name>
    <dbReference type="NCBI Taxonomy" id="1618356"/>
    <lineage>
        <taxon>Bacteria</taxon>
        <taxon>Candidatus Amesiibacteriota</taxon>
    </lineage>
</organism>
<dbReference type="EMBL" id="LCCN01000003">
    <property type="protein sequence ID" value="KKS33003.1"/>
    <property type="molecule type" value="Genomic_DNA"/>
</dbReference>
<name>A0A0G1B633_9BACT</name>
<evidence type="ECO:0000313" key="2">
    <source>
        <dbReference type="Proteomes" id="UP000034160"/>
    </source>
</evidence>
<evidence type="ECO:0000313" key="1">
    <source>
        <dbReference type="EMBL" id="KKS33003.1"/>
    </source>
</evidence>
<dbReference type="Pfam" id="PF24113">
    <property type="entry name" value="DUF7387"/>
    <property type="match status" value="1"/>
</dbReference>
<dbReference type="InterPro" id="IPR055811">
    <property type="entry name" value="DUF7387"/>
</dbReference>
<dbReference type="Gene3D" id="3.30.160.250">
    <property type="match status" value="1"/>
</dbReference>
<dbReference type="InterPro" id="IPR035069">
    <property type="entry name" value="TTHA1013/TTHA0281-like"/>
</dbReference>
<protein>
    <recommendedName>
        <fullName evidence="3">Type II toxin-antitoxin system HicB family antitoxin</fullName>
    </recommendedName>
</protein>
<reference evidence="1 2" key="1">
    <citation type="journal article" date="2015" name="Nature">
        <title>rRNA introns, odd ribosomes, and small enigmatic genomes across a large radiation of phyla.</title>
        <authorList>
            <person name="Brown C.T."/>
            <person name="Hug L.A."/>
            <person name="Thomas B.C."/>
            <person name="Sharon I."/>
            <person name="Castelle C.J."/>
            <person name="Singh A."/>
            <person name="Wilkins M.J."/>
            <person name="Williams K.H."/>
            <person name="Banfield J.F."/>
        </authorList>
    </citation>
    <scope>NUCLEOTIDE SEQUENCE [LARGE SCALE GENOMIC DNA]</scope>
</reference>
<dbReference type="STRING" id="1618356.UU93_C0003G0011"/>
<dbReference type="Proteomes" id="UP000034160">
    <property type="component" value="Unassembled WGS sequence"/>
</dbReference>
<proteinExistence type="predicted"/>
<accession>A0A0G1B633</accession>